<evidence type="ECO:0000313" key="4">
    <source>
        <dbReference type="EMBL" id="PSR83732.1"/>
    </source>
</evidence>
<feature type="compositionally biased region" description="Polar residues" evidence="2">
    <location>
        <begin position="376"/>
        <end position="395"/>
    </location>
</feature>
<reference evidence="4 5" key="1">
    <citation type="submission" date="2018-02" db="EMBL/GenBank/DDBJ databases">
        <title>Genome sequence of the basidiomycete white-rot fungus Phlebia centrifuga.</title>
        <authorList>
            <person name="Granchi Z."/>
            <person name="Peng M."/>
            <person name="de Vries R.P."/>
            <person name="Hilden K."/>
            <person name="Makela M.R."/>
            <person name="Grigoriev I."/>
            <person name="Riley R."/>
        </authorList>
    </citation>
    <scope>NUCLEOTIDE SEQUENCE [LARGE SCALE GENOMIC DNA]</scope>
    <source>
        <strain evidence="4 5">FBCC195</strain>
    </source>
</reference>
<comment type="caution">
    <text evidence="4">The sequence shown here is derived from an EMBL/GenBank/DDBJ whole genome shotgun (WGS) entry which is preliminary data.</text>
</comment>
<name>A0A2R6P1W8_9APHY</name>
<feature type="region of interest" description="Disordered" evidence="2">
    <location>
        <begin position="128"/>
        <end position="150"/>
    </location>
</feature>
<keyword evidence="1" id="KW-0479">Metal-binding</keyword>
<dbReference type="PROSITE" id="PS50157">
    <property type="entry name" value="ZINC_FINGER_C2H2_2"/>
    <property type="match status" value="1"/>
</dbReference>
<accession>A0A2R6P1W8</accession>
<keyword evidence="5" id="KW-1185">Reference proteome</keyword>
<feature type="domain" description="C2H2-type" evidence="3">
    <location>
        <begin position="181"/>
        <end position="204"/>
    </location>
</feature>
<feature type="region of interest" description="Disordered" evidence="2">
    <location>
        <begin position="45"/>
        <end position="89"/>
    </location>
</feature>
<evidence type="ECO:0000313" key="5">
    <source>
        <dbReference type="Proteomes" id="UP000186601"/>
    </source>
</evidence>
<dbReference type="InterPro" id="IPR013087">
    <property type="entry name" value="Znf_C2H2_type"/>
</dbReference>
<gene>
    <name evidence="4" type="ORF">PHLCEN_2v5631</name>
</gene>
<feature type="region of interest" description="Disordered" evidence="2">
    <location>
        <begin position="376"/>
        <end position="403"/>
    </location>
</feature>
<feature type="region of interest" description="Disordered" evidence="2">
    <location>
        <begin position="426"/>
        <end position="445"/>
    </location>
</feature>
<evidence type="ECO:0000259" key="3">
    <source>
        <dbReference type="PROSITE" id="PS50157"/>
    </source>
</evidence>
<feature type="compositionally biased region" description="Low complexity" evidence="2">
    <location>
        <begin position="265"/>
        <end position="285"/>
    </location>
</feature>
<dbReference type="OrthoDB" id="2152896at2759"/>
<organism evidence="4 5">
    <name type="scientific">Hermanssonia centrifuga</name>
    <dbReference type="NCBI Taxonomy" id="98765"/>
    <lineage>
        <taxon>Eukaryota</taxon>
        <taxon>Fungi</taxon>
        <taxon>Dikarya</taxon>
        <taxon>Basidiomycota</taxon>
        <taxon>Agaricomycotina</taxon>
        <taxon>Agaricomycetes</taxon>
        <taxon>Polyporales</taxon>
        <taxon>Meruliaceae</taxon>
        <taxon>Hermanssonia</taxon>
    </lineage>
</organism>
<evidence type="ECO:0000256" key="2">
    <source>
        <dbReference type="SAM" id="MobiDB-lite"/>
    </source>
</evidence>
<protein>
    <recommendedName>
        <fullName evidence="3">C2H2-type domain-containing protein</fullName>
    </recommendedName>
</protein>
<proteinExistence type="predicted"/>
<evidence type="ECO:0000256" key="1">
    <source>
        <dbReference type="PROSITE-ProRule" id="PRU00042"/>
    </source>
</evidence>
<keyword evidence="1" id="KW-0863">Zinc-finger</keyword>
<dbReference type="EMBL" id="MLYV02000552">
    <property type="protein sequence ID" value="PSR83732.1"/>
    <property type="molecule type" value="Genomic_DNA"/>
</dbReference>
<sequence>MIQQSEDSAASSLLSLSVAAANAVPILTPQDSAAPLALGSFNGPSSLSHDSHSTTSKLHNALKQRRLSSTGQLKRRLSDAREATSRPSAATIQTAAAALQSLATLSLAGSPPPQAVPHTSTSFASAAGQMHLGGSDTSEGTSVKQEEEDFATSVSATARGELAAGGISIKLGNGKKRGTIFTCESCSKVYRHPSCLIKHRWEHSPHWREASKFLLSKHQQVQMLEAAAILSHLSPANSGGHSLPEDRSLWPSFLSGGLLPPPVANGVSNSGVSSTQDTSASSSETHTPLRVSSSVPAHLSMSRPTSAGPRLHDYSIPTSSGITHVRPGVLGVPTGSSPASSVPVPVPVDMNAYRESNRYGSPISYSSAFGAQSYDTGGSWSLPRSSVRSRSTSAPKSEGDEGVEVEVDIEGDDLGDQRYGFISRGRMSAARDGMKDEDDGYMGNLREEKIEEEWDGEMEMEM</sequence>
<keyword evidence="1" id="KW-0862">Zinc</keyword>
<dbReference type="PROSITE" id="PS00028">
    <property type="entry name" value="ZINC_FINGER_C2H2_1"/>
    <property type="match status" value="1"/>
</dbReference>
<dbReference type="GO" id="GO:0008270">
    <property type="term" value="F:zinc ion binding"/>
    <property type="evidence" value="ECO:0007669"/>
    <property type="project" value="UniProtKB-KW"/>
</dbReference>
<feature type="compositionally biased region" description="Low complexity" evidence="2">
    <location>
        <begin position="45"/>
        <end position="59"/>
    </location>
</feature>
<feature type="region of interest" description="Disordered" evidence="2">
    <location>
        <begin position="264"/>
        <end position="311"/>
    </location>
</feature>
<dbReference type="Proteomes" id="UP000186601">
    <property type="component" value="Unassembled WGS sequence"/>
</dbReference>
<dbReference type="AlphaFoldDB" id="A0A2R6P1W8"/>